<evidence type="ECO:0000313" key="1">
    <source>
        <dbReference type="EMBL" id="TLF39702.1"/>
    </source>
</evidence>
<sequence>MMTRPDIEATQDLLKEASSLLIVLRRELKDKSLEALTDATADKIIDARRLLLEGDVADGRRA</sequence>
<comment type="caution">
    <text evidence="1">The sequence shown here is derived from an EMBL/GenBank/DDBJ whole genome shotgun (WGS) entry which is preliminary data.</text>
</comment>
<evidence type="ECO:0000313" key="2">
    <source>
        <dbReference type="Proteomes" id="UP000309885"/>
    </source>
</evidence>
<name>A0A5R8LR40_LACZE</name>
<dbReference type="Proteomes" id="UP000309885">
    <property type="component" value="Unassembled WGS sequence"/>
</dbReference>
<dbReference type="RefSeq" id="WP_138130763.1">
    <property type="nucleotide sequence ID" value="NZ_VBWO01000005.1"/>
</dbReference>
<gene>
    <name evidence="1" type="ORF">FEI15_07065</name>
</gene>
<organism evidence="1 2">
    <name type="scientific">Lacticaseibacillus zeae</name>
    <name type="common">Lactobacillus zeae</name>
    <dbReference type="NCBI Taxonomy" id="57037"/>
    <lineage>
        <taxon>Bacteria</taxon>
        <taxon>Bacillati</taxon>
        <taxon>Bacillota</taxon>
        <taxon>Bacilli</taxon>
        <taxon>Lactobacillales</taxon>
        <taxon>Lactobacillaceae</taxon>
        <taxon>Lacticaseibacillus</taxon>
    </lineage>
</organism>
<dbReference type="AlphaFoldDB" id="A0A5R8LR40"/>
<accession>A0A5R8LR40</accession>
<protein>
    <submittedName>
        <fullName evidence="1">Uncharacterized protein</fullName>
    </submittedName>
</protein>
<proteinExistence type="predicted"/>
<reference evidence="1 2" key="1">
    <citation type="submission" date="2019-05" db="EMBL/GenBank/DDBJ databases">
        <title>Genome-based reclassification of Lactobacillus casei as Lactobacillus casei subsp. casei. subsp.nov., description of Lactobacillus casei subsp. zeae subsp. nov., and emended description of Lactobacillus casei.</title>
        <authorList>
            <person name="Huang C.-H."/>
        </authorList>
    </citation>
    <scope>NUCLEOTIDE SEQUENCE [LARGE SCALE GENOMIC DNA]</scope>
    <source>
        <strain evidence="1 2">CRBIP24.44</strain>
    </source>
</reference>
<dbReference type="EMBL" id="VBWO01000005">
    <property type="protein sequence ID" value="TLF39702.1"/>
    <property type="molecule type" value="Genomic_DNA"/>
</dbReference>